<reference evidence="2 3" key="1">
    <citation type="submission" date="2020-08" db="EMBL/GenBank/DDBJ databases">
        <title>Sequencing the genomes of 1000 actinobacteria strains.</title>
        <authorList>
            <person name="Klenk H.-P."/>
        </authorList>
    </citation>
    <scope>NUCLEOTIDE SEQUENCE [LARGE SCALE GENOMIC DNA]</scope>
    <source>
        <strain evidence="2 3">DSM 28967</strain>
    </source>
</reference>
<dbReference type="AlphaFoldDB" id="A0A7W9MVN3"/>
<dbReference type="InterPro" id="IPR050765">
    <property type="entry name" value="Riboflavin_Biosynth_HTPR"/>
</dbReference>
<dbReference type="EMBL" id="JACHMY010000001">
    <property type="protein sequence ID" value="MBB5837989.1"/>
    <property type="molecule type" value="Genomic_DNA"/>
</dbReference>
<keyword evidence="3" id="KW-1185">Reference proteome</keyword>
<organism evidence="2 3">
    <name type="scientific">Kribbella italica</name>
    <dbReference type="NCBI Taxonomy" id="1540520"/>
    <lineage>
        <taxon>Bacteria</taxon>
        <taxon>Bacillati</taxon>
        <taxon>Actinomycetota</taxon>
        <taxon>Actinomycetes</taxon>
        <taxon>Propionibacteriales</taxon>
        <taxon>Kribbellaceae</taxon>
        <taxon>Kribbella</taxon>
    </lineage>
</organism>
<evidence type="ECO:0000259" key="1">
    <source>
        <dbReference type="Pfam" id="PF01872"/>
    </source>
</evidence>
<protein>
    <submittedName>
        <fullName evidence="2">Dihydrofolate reductase</fullName>
    </submittedName>
</protein>
<feature type="domain" description="Bacterial bifunctional deaminase-reductase C-terminal" evidence="1">
    <location>
        <begin position="4"/>
        <end position="183"/>
    </location>
</feature>
<dbReference type="Pfam" id="PF01872">
    <property type="entry name" value="RibD_C"/>
    <property type="match status" value="1"/>
</dbReference>
<proteinExistence type="predicted"/>
<dbReference type="InterPro" id="IPR002734">
    <property type="entry name" value="RibDG_C"/>
</dbReference>
<dbReference type="Gene3D" id="3.40.430.10">
    <property type="entry name" value="Dihydrofolate Reductase, subunit A"/>
    <property type="match status" value="1"/>
</dbReference>
<dbReference type="InterPro" id="IPR024072">
    <property type="entry name" value="DHFR-like_dom_sf"/>
</dbReference>
<dbReference type="SUPFAM" id="SSF53597">
    <property type="entry name" value="Dihydrofolate reductase-like"/>
    <property type="match status" value="1"/>
</dbReference>
<comment type="caution">
    <text evidence="2">The sequence shown here is derived from an EMBL/GenBank/DDBJ whole genome shotgun (WGS) entry which is preliminary data.</text>
</comment>
<dbReference type="GO" id="GO:0009231">
    <property type="term" value="P:riboflavin biosynthetic process"/>
    <property type="evidence" value="ECO:0007669"/>
    <property type="project" value="InterPro"/>
</dbReference>
<dbReference type="Proteomes" id="UP000549971">
    <property type="component" value="Unassembled WGS sequence"/>
</dbReference>
<gene>
    <name evidence="2" type="ORF">HDA39_004723</name>
</gene>
<dbReference type="RefSeq" id="WP_184798440.1">
    <property type="nucleotide sequence ID" value="NZ_JACHMY010000001.1"/>
</dbReference>
<sequence>MSPVVVDISVSLDGYVTGPNAGPGNGLGDAGEALHTWVFDGTDDDREVLDRSFAETGPVVQGRRLFDVIDAPDGWSAEMGYGAKPTGEVNPPIFVVTHQAPDTTRLGDRFTFVTDLADAIGRAREAAGAKDVVVMGGGEICHAVLAAGLADVLRLHVAPVVLGGGTRLYPVGAAPRIDLELVSAISTPHAQHLTYAVRKEA</sequence>
<accession>A0A7W9MVN3</accession>
<dbReference type="PANTHER" id="PTHR38011:SF12">
    <property type="entry name" value="BIFUNCTIONAL DEAMINASE-REDUCTASE DOMAIN PROTEIN"/>
    <property type="match status" value="1"/>
</dbReference>
<evidence type="ECO:0000313" key="2">
    <source>
        <dbReference type="EMBL" id="MBB5837989.1"/>
    </source>
</evidence>
<evidence type="ECO:0000313" key="3">
    <source>
        <dbReference type="Proteomes" id="UP000549971"/>
    </source>
</evidence>
<dbReference type="GO" id="GO:0008703">
    <property type="term" value="F:5-amino-6-(5-phosphoribosylamino)uracil reductase activity"/>
    <property type="evidence" value="ECO:0007669"/>
    <property type="project" value="InterPro"/>
</dbReference>
<name>A0A7W9MVN3_9ACTN</name>
<dbReference type="PANTHER" id="PTHR38011">
    <property type="entry name" value="DIHYDROFOLATE REDUCTASE FAMILY PROTEIN (AFU_ORTHOLOGUE AFUA_8G06820)"/>
    <property type="match status" value="1"/>
</dbReference>